<dbReference type="EMBL" id="JAERRI010000004">
    <property type="protein sequence ID" value="MBL1089270.1"/>
    <property type="molecule type" value="Genomic_DNA"/>
</dbReference>
<keyword evidence="3" id="KW-1185">Reference proteome</keyword>
<evidence type="ECO:0008006" key="4">
    <source>
        <dbReference type="Google" id="ProtNLM"/>
    </source>
</evidence>
<reference evidence="2 3" key="1">
    <citation type="submission" date="2021-01" db="EMBL/GenBank/DDBJ databases">
        <title>WGS of actinomycetes isolated from Thailand.</title>
        <authorList>
            <person name="Thawai C."/>
        </authorList>
    </citation>
    <scope>NUCLEOTIDE SEQUENCE [LARGE SCALE GENOMIC DNA]</scope>
    <source>
        <strain evidence="2 3">CH9-7</strain>
    </source>
</reference>
<accession>A0ABS1MNB6</accession>
<dbReference type="Proteomes" id="UP000629371">
    <property type="component" value="Unassembled WGS sequence"/>
</dbReference>
<name>A0ABS1MNB6_9ACTN</name>
<evidence type="ECO:0000313" key="2">
    <source>
        <dbReference type="EMBL" id="MBL1089270.1"/>
    </source>
</evidence>
<comment type="caution">
    <text evidence="2">The sequence shown here is derived from an EMBL/GenBank/DDBJ whole genome shotgun (WGS) entry which is preliminary data.</text>
</comment>
<sequence>MRLVPRLAAALSGLALTLGGVVAVAPAAHATPQACFYHVLAQHPGADPEVVERACLIGAEGTPEAVRACYVELRQDYVPAVVAFEACRRAGQEQRPATDHGSP</sequence>
<organism evidence="2 3">
    <name type="scientific">Streptomyces siderophoricus</name>
    <dbReference type="NCBI Taxonomy" id="2802281"/>
    <lineage>
        <taxon>Bacteria</taxon>
        <taxon>Bacillati</taxon>
        <taxon>Actinomycetota</taxon>
        <taxon>Actinomycetes</taxon>
        <taxon>Kitasatosporales</taxon>
        <taxon>Streptomycetaceae</taxon>
        <taxon>Streptomyces</taxon>
    </lineage>
</organism>
<feature type="chain" id="PRO_5046857042" description="Secreted protein" evidence="1">
    <location>
        <begin position="31"/>
        <end position="103"/>
    </location>
</feature>
<proteinExistence type="predicted"/>
<evidence type="ECO:0000256" key="1">
    <source>
        <dbReference type="SAM" id="SignalP"/>
    </source>
</evidence>
<keyword evidence="1" id="KW-0732">Signal</keyword>
<evidence type="ECO:0000313" key="3">
    <source>
        <dbReference type="Proteomes" id="UP000629371"/>
    </source>
</evidence>
<gene>
    <name evidence="2" type="ORF">JK360_07655</name>
</gene>
<feature type="signal peptide" evidence="1">
    <location>
        <begin position="1"/>
        <end position="30"/>
    </location>
</feature>
<dbReference type="RefSeq" id="WP_201802238.1">
    <property type="nucleotide sequence ID" value="NZ_JAERRI010000004.1"/>
</dbReference>
<protein>
    <recommendedName>
        <fullName evidence="4">Secreted protein</fullName>
    </recommendedName>
</protein>